<dbReference type="GO" id="GO:0004851">
    <property type="term" value="F:uroporphyrin-III C-methyltransferase activity"/>
    <property type="evidence" value="ECO:0007669"/>
    <property type="project" value="UniProtKB-EC"/>
</dbReference>
<dbReference type="NCBIfam" id="NF004790">
    <property type="entry name" value="PRK06136.1"/>
    <property type="match status" value="1"/>
</dbReference>
<dbReference type="RefSeq" id="WP_185980037.1">
    <property type="nucleotide sequence ID" value="NZ_CP060204.1"/>
</dbReference>
<evidence type="ECO:0000256" key="5">
    <source>
        <dbReference type="ARBA" id="ARBA00023244"/>
    </source>
</evidence>
<gene>
    <name evidence="9" type="primary">cobA</name>
    <name evidence="9" type="ORF">H1B31_08795</name>
</gene>
<dbReference type="PROSITE" id="PS00840">
    <property type="entry name" value="SUMT_2"/>
    <property type="match status" value="1"/>
</dbReference>
<keyword evidence="10" id="KW-1185">Reference proteome</keyword>
<dbReference type="NCBIfam" id="TIGR01469">
    <property type="entry name" value="cobA_cysG_Cterm"/>
    <property type="match status" value="1"/>
</dbReference>
<dbReference type="InterPro" id="IPR050161">
    <property type="entry name" value="Siro_Cobalamin_biosynth"/>
</dbReference>
<reference evidence="9 10" key="1">
    <citation type="submission" date="2020-07" db="EMBL/GenBank/DDBJ databases">
        <title>Complete genome and description of Selenomonas timonensis sp. nov., a new bacterium isolated from a gingivitis subject.</title>
        <authorList>
            <person name="Antezack A."/>
        </authorList>
    </citation>
    <scope>NUCLEOTIDE SEQUENCE [LARGE SCALE GENOMIC DNA]</scope>
    <source>
        <strain evidence="9 10">Marseille-Q3039</strain>
    </source>
</reference>
<evidence type="ECO:0000313" key="9">
    <source>
        <dbReference type="EMBL" id="QNH53950.1"/>
    </source>
</evidence>
<evidence type="ECO:0000256" key="3">
    <source>
        <dbReference type="ARBA" id="ARBA00022679"/>
    </source>
</evidence>
<dbReference type="InterPro" id="IPR035996">
    <property type="entry name" value="4pyrrol_Methylase_sf"/>
</dbReference>
<comment type="similarity">
    <text evidence="6">Belongs to the precorrin methyltransferase family.</text>
</comment>
<dbReference type="GO" id="GO:0004852">
    <property type="term" value="F:uroporphyrinogen-III synthase activity"/>
    <property type="evidence" value="ECO:0007669"/>
    <property type="project" value="InterPro"/>
</dbReference>
<name>A0A7G7VIK7_9FIRM</name>
<protein>
    <recommendedName>
        <fullName evidence="1">uroporphyrinogen-III C-methyltransferase</fullName>
        <ecNumber evidence="1">2.1.1.107</ecNumber>
    </recommendedName>
</protein>
<dbReference type="InterPro" id="IPR003043">
    <property type="entry name" value="Uropor_MeTrfase_CS"/>
</dbReference>
<dbReference type="EC" id="2.1.1.107" evidence="1"/>
<sequence length="505" mass="54474">MSGKVFLVGAGPGDPRLLTVGAMNCLREADVVVYDHLADESILAHVPHGAERIYVGKQSCKHTMRQEDINVLLADKADEGKTVVRLKGGDPFVFGRGGEEALVLLERGVPFEVLPGVTSAISVPAYAGIPVTHRGVAVSFAVITGHEDPTKSESHIRWEHLATGVDTLVFLMGVANLPVITKNLINNGRPADTPAAIIRWGTRADQETFVTTVGEAAEMVQRDGIRPPAIFIVGDVVRLREQLRWFDRADIRPLHGKRILVTRARAQASALTEKLTALGASCIETPVIRITPPANAYAALDHAIGELHSYHWVIFTSVNGVEHFFARLAHAEKDTRALGYAKVAAIGSATAEALRSYGIHADLVPAEFRAEAVVDGLKDILPPRARILLPRAQEARDVLPESLRAHGATVDVASAYETVPELDGGSELAERLMRSEIDIVTFTSSSTVKNLVQQLGNITPLQQVKIACIGPVTADTARNFALEPDIVAEAYTIDGLVNAIKEYVQ</sequence>
<dbReference type="SUPFAM" id="SSF53790">
    <property type="entry name" value="Tetrapyrrole methylase"/>
    <property type="match status" value="1"/>
</dbReference>
<evidence type="ECO:0000313" key="10">
    <source>
        <dbReference type="Proteomes" id="UP000515480"/>
    </source>
</evidence>
<dbReference type="FunFam" id="3.40.1010.10:FF:000001">
    <property type="entry name" value="Siroheme synthase"/>
    <property type="match status" value="1"/>
</dbReference>
<evidence type="ECO:0000256" key="2">
    <source>
        <dbReference type="ARBA" id="ARBA00022603"/>
    </source>
</evidence>
<dbReference type="InterPro" id="IPR014776">
    <property type="entry name" value="4pyrrole_Mease_sub2"/>
</dbReference>
<dbReference type="GO" id="GO:0032259">
    <property type="term" value="P:methylation"/>
    <property type="evidence" value="ECO:0007669"/>
    <property type="project" value="UniProtKB-KW"/>
</dbReference>
<dbReference type="CDD" id="cd06578">
    <property type="entry name" value="HemD"/>
    <property type="match status" value="1"/>
</dbReference>
<dbReference type="PROSITE" id="PS00839">
    <property type="entry name" value="SUMT_1"/>
    <property type="match status" value="1"/>
</dbReference>
<dbReference type="Gene3D" id="3.40.1010.10">
    <property type="entry name" value="Cobalt-precorrin-4 Transmethylase, Domain 1"/>
    <property type="match status" value="1"/>
</dbReference>
<dbReference type="FunFam" id="3.40.50.10090:FF:000001">
    <property type="entry name" value="Bifunctional uroporphyrinogen-III C-methyltransferase/uroporphyrinogen-III synthase"/>
    <property type="match status" value="1"/>
</dbReference>
<evidence type="ECO:0000256" key="6">
    <source>
        <dbReference type="RuleBase" id="RU003960"/>
    </source>
</evidence>
<dbReference type="Pfam" id="PF00590">
    <property type="entry name" value="TP_methylase"/>
    <property type="match status" value="1"/>
</dbReference>
<dbReference type="InterPro" id="IPR006366">
    <property type="entry name" value="CobA/CysG_C"/>
</dbReference>
<dbReference type="EMBL" id="CP060204">
    <property type="protein sequence ID" value="QNH53950.1"/>
    <property type="molecule type" value="Genomic_DNA"/>
</dbReference>
<keyword evidence="2 6" id="KW-0489">Methyltransferase</keyword>
<dbReference type="InterPro" id="IPR003754">
    <property type="entry name" value="4pyrrol_synth_uPrphyn_synth"/>
</dbReference>
<dbReference type="FunFam" id="3.30.950.10:FF:000001">
    <property type="entry name" value="Siroheme synthase"/>
    <property type="match status" value="1"/>
</dbReference>
<evidence type="ECO:0000256" key="4">
    <source>
        <dbReference type="ARBA" id="ARBA00022691"/>
    </source>
</evidence>
<dbReference type="AlphaFoldDB" id="A0A7G7VIK7"/>
<dbReference type="PANTHER" id="PTHR45790">
    <property type="entry name" value="SIROHEME SYNTHASE-RELATED"/>
    <property type="match status" value="1"/>
</dbReference>
<dbReference type="InterPro" id="IPR036108">
    <property type="entry name" value="4pyrrol_syn_uPrphyn_synt_sf"/>
</dbReference>
<dbReference type="CDD" id="cd11642">
    <property type="entry name" value="SUMT"/>
    <property type="match status" value="1"/>
</dbReference>
<dbReference type="Gene3D" id="3.40.50.10090">
    <property type="match status" value="2"/>
</dbReference>
<keyword evidence="5" id="KW-0627">Porphyrin biosynthesis</keyword>
<evidence type="ECO:0000259" key="7">
    <source>
        <dbReference type="Pfam" id="PF00590"/>
    </source>
</evidence>
<dbReference type="PANTHER" id="PTHR45790:SF3">
    <property type="entry name" value="S-ADENOSYL-L-METHIONINE-DEPENDENT UROPORPHYRINOGEN III METHYLTRANSFERASE, CHLOROPLASTIC"/>
    <property type="match status" value="1"/>
</dbReference>
<dbReference type="InterPro" id="IPR000878">
    <property type="entry name" value="4pyrrol_Mease"/>
</dbReference>
<dbReference type="GO" id="GO:0019354">
    <property type="term" value="P:siroheme biosynthetic process"/>
    <property type="evidence" value="ECO:0007669"/>
    <property type="project" value="InterPro"/>
</dbReference>
<dbReference type="SUPFAM" id="SSF69618">
    <property type="entry name" value="HemD-like"/>
    <property type="match status" value="1"/>
</dbReference>
<evidence type="ECO:0000256" key="1">
    <source>
        <dbReference type="ARBA" id="ARBA00012162"/>
    </source>
</evidence>
<keyword evidence="4" id="KW-0949">S-adenosyl-L-methionine</keyword>
<dbReference type="Pfam" id="PF02602">
    <property type="entry name" value="HEM4"/>
    <property type="match status" value="1"/>
</dbReference>
<dbReference type="Gene3D" id="3.30.950.10">
    <property type="entry name" value="Methyltransferase, Cobalt-precorrin-4 Transmethylase, Domain 2"/>
    <property type="match status" value="1"/>
</dbReference>
<accession>A0A7G7VIK7</accession>
<organism evidence="9 10">
    <name type="scientific">Selenomonas timonae</name>
    <dbReference type="NCBI Taxonomy" id="2754044"/>
    <lineage>
        <taxon>Bacteria</taxon>
        <taxon>Bacillati</taxon>
        <taxon>Bacillota</taxon>
        <taxon>Negativicutes</taxon>
        <taxon>Selenomonadales</taxon>
        <taxon>Selenomonadaceae</taxon>
        <taxon>Selenomonas</taxon>
    </lineage>
</organism>
<feature type="domain" description="Tetrapyrrole biosynthesis uroporphyrinogen III synthase" evidence="8">
    <location>
        <begin position="270"/>
        <end position="497"/>
    </location>
</feature>
<dbReference type="InterPro" id="IPR014777">
    <property type="entry name" value="4pyrrole_Mease_sub1"/>
</dbReference>
<dbReference type="KEGG" id="stim:H1B31_08795"/>
<proteinExistence type="inferred from homology"/>
<evidence type="ECO:0000259" key="8">
    <source>
        <dbReference type="Pfam" id="PF02602"/>
    </source>
</evidence>
<dbReference type="Proteomes" id="UP000515480">
    <property type="component" value="Chromosome"/>
</dbReference>
<keyword evidence="3 6" id="KW-0808">Transferase</keyword>
<feature type="domain" description="Tetrapyrrole methylase" evidence="7">
    <location>
        <begin position="4"/>
        <end position="216"/>
    </location>
</feature>